<dbReference type="PANTHER" id="PTHR10584">
    <property type="entry name" value="SUGAR KINASE"/>
    <property type="match status" value="1"/>
</dbReference>
<dbReference type="GO" id="GO:0006014">
    <property type="term" value="P:D-ribose metabolic process"/>
    <property type="evidence" value="ECO:0007669"/>
    <property type="project" value="InterPro"/>
</dbReference>
<dbReference type="GO" id="GO:0046872">
    <property type="term" value="F:metal ion binding"/>
    <property type="evidence" value="ECO:0007669"/>
    <property type="project" value="UniProtKB-KW"/>
</dbReference>
<dbReference type="GO" id="GO:0004747">
    <property type="term" value="F:ribokinase activity"/>
    <property type="evidence" value="ECO:0007669"/>
    <property type="project" value="InterPro"/>
</dbReference>
<feature type="compositionally biased region" description="Pro residues" evidence="9">
    <location>
        <begin position="331"/>
        <end position="343"/>
    </location>
</feature>
<sequence length="444" mass="48413">MNQQPYTRMASPIPNIVVIGSINTDLVTRTSRIPGPGETLTAKSFTTGFGGKGANQAVACARLSRSKPRPGQSPTTEPALPSYQNLESSQSSLGDASAHSGAFQGARASVSMIGNVGADSYGDSFLMHLKSEDIGCGGIRRDERESTGTAVILVEEDTGENRILLAPGANYGLGLDDAISRVKKWEDGGGHGDVVVLQLEIKLDVVIGLMEYFAGQNTNVVLNPAPAQPLPDSIYKKLKHLIMNETETAILAGLQPEEVNVHADLSSIANKFIAKGVQNVIITLGSHVRPLPIPLQVTLSPNPLNTPSYHVTTTHPSHPGRLLPHAHNVQPQPPRPPRPCSPRPRPRHHRSWRYLRRRLHHLRRRTRLRPLARRETAIRRARRRAERKQRRGLRIRGRQGGRVCESRCERDGAEAGCAGCDSVGGRSVRVGGYELWVPAGARLR</sequence>
<evidence type="ECO:0000256" key="4">
    <source>
        <dbReference type="ARBA" id="ARBA00022777"/>
    </source>
</evidence>
<keyword evidence="7" id="KW-0630">Potassium</keyword>
<dbReference type="GO" id="GO:0005524">
    <property type="term" value="F:ATP binding"/>
    <property type="evidence" value="ECO:0007669"/>
    <property type="project" value="UniProtKB-KW"/>
</dbReference>
<keyword evidence="1" id="KW-0808">Transferase</keyword>
<feature type="region of interest" description="Disordered" evidence="9">
    <location>
        <begin position="308"/>
        <end position="350"/>
    </location>
</feature>
<evidence type="ECO:0000313" key="12">
    <source>
        <dbReference type="Proteomes" id="UP000799429"/>
    </source>
</evidence>
<dbReference type="AlphaFoldDB" id="A0A9P4SEI1"/>
<name>A0A9P4SEI1_9PEZI</name>
<dbReference type="EMBL" id="MU006091">
    <property type="protein sequence ID" value="KAF2841326.1"/>
    <property type="molecule type" value="Genomic_DNA"/>
</dbReference>
<evidence type="ECO:0000256" key="6">
    <source>
        <dbReference type="ARBA" id="ARBA00022842"/>
    </source>
</evidence>
<feature type="domain" description="Carbohydrate kinase PfkB" evidence="10">
    <location>
        <begin position="105"/>
        <end position="286"/>
    </location>
</feature>
<dbReference type="InterPro" id="IPR011611">
    <property type="entry name" value="PfkB_dom"/>
</dbReference>
<accession>A0A9P4SEI1</accession>
<dbReference type="PANTHER" id="PTHR10584:SF166">
    <property type="entry name" value="RIBOKINASE"/>
    <property type="match status" value="1"/>
</dbReference>
<dbReference type="SUPFAM" id="SSF53613">
    <property type="entry name" value="Ribokinase-like"/>
    <property type="match status" value="2"/>
</dbReference>
<dbReference type="Proteomes" id="UP000799429">
    <property type="component" value="Unassembled WGS sequence"/>
</dbReference>
<dbReference type="InterPro" id="IPR002139">
    <property type="entry name" value="Ribo/fructo_kinase"/>
</dbReference>
<feature type="compositionally biased region" description="Polar residues" evidence="9">
    <location>
        <begin position="72"/>
        <end position="94"/>
    </location>
</feature>
<evidence type="ECO:0000256" key="9">
    <source>
        <dbReference type="SAM" id="MobiDB-lite"/>
    </source>
</evidence>
<evidence type="ECO:0000256" key="2">
    <source>
        <dbReference type="ARBA" id="ARBA00022723"/>
    </source>
</evidence>
<dbReference type="InterPro" id="IPR029056">
    <property type="entry name" value="Ribokinase-like"/>
</dbReference>
<feature type="region of interest" description="Disordered" evidence="9">
    <location>
        <begin position="64"/>
        <end position="98"/>
    </location>
</feature>
<evidence type="ECO:0000259" key="10">
    <source>
        <dbReference type="Pfam" id="PF00294"/>
    </source>
</evidence>
<dbReference type="InterPro" id="IPR011877">
    <property type="entry name" value="Ribokinase"/>
</dbReference>
<gene>
    <name evidence="11" type="ORF">M501DRAFT_949689</name>
</gene>
<evidence type="ECO:0000256" key="1">
    <source>
        <dbReference type="ARBA" id="ARBA00022679"/>
    </source>
</evidence>
<dbReference type="Gene3D" id="3.40.1190.20">
    <property type="match status" value="1"/>
</dbReference>
<dbReference type="Pfam" id="PF00294">
    <property type="entry name" value="PfkB"/>
    <property type="match status" value="2"/>
</dbReference>
<feature type="domain" description="Carbohydrate kinase PfkB" evidence="10">
    <location>
        <begin position="15"/>
        <end position="64"/>
    </location>
</feature>
<evidence type="ECO:0000256" key="8">
    <source>
        <dbReference type="ARBA" id="ARBA00023277"/>
    </source>
</evidence>
<keyword evidence="6" id="KW-0460">Magnesium</keyword>
<keyword evidence="3" id="KW-0547">Nucleotide-binding</keyword>
<organism evidence="11 12">
    <name type="scientific">Patellaria atrata CBS 101060</name>
    <dbReference type="NCBI Taxonomy" id="1346257"/>
    <lineage>
        <taxon>Eukaryota</taxon>
        <taxon>Fungi</taxon>
        <taxon>Dikarya</taxon>
        <taxon>Ascomycota</taxon>
        <taxon>Pezizomycotina</taxon>
        <taxon>Dothideomycetes</taxon>
        <taxon>Dothideomycetes incertae sedis</taxon>
        <taxon>Patellariales</taxon>
        <taxon>Patellariaceae</taxon>
        <taxon>Patellaria</taxon>
    </lineage>
</organism>
<keyword evidence="2" id="KW-0479">Metal-binding</keyword>
<keyword evidence="5" id="KW-0067">ATP-binding</keyword>
<dbReference type="OrthoDB" id="415590at2759"/>
<dbReference type="CDD" id="cd01174">
    <property type="entry name" value="ribokinase"/>
    <property type="match status" value="1"/>
</dbReference>
<proteinExistence type="predicted"/>
<keyword evidence="12" id="KW-1185">Reference proteome</keyword>
<evidence type="ECO:0000313" key="11">
    <source>
        <dbReference type="EMBL" id="KAF2841326.1"/>
    </source>
</evidence>
<evidence type="ECO:0000256" key="3">
    <source>
        <dbReference type="ARBA" id="ARBA00022741"/>
    </source>
</evidence>
<evidence type="ECO:0000256" key="5">
    <source>
        <dbReference type="ARBA" id="ARBA00022840"/>
    </source>
</evidence>
<evidence type="ECO:0000256" key="7">
    <source>
        <dbReference type="ARBA" id="ARBA00022958"/>
    </source>
</evidence>
<keyword evidence="8" id="KW-0119">Carbohydrate metabolism</keyword>
<dbReference type="PRINTS" id="PR00990">
    <property type="entry name" value="RIBOKINASE"/>
</dbReference>
<keyword evidence="4" id="KW-0418">Kinase</keyword>
<reference evidence="11" key="1">
    <citation type="journal article" date="2020" name="Stud. Mycol.">
        <title>101 Dothideomycetes genomes: a test case for predicting lifestyles and emergence of pathogens.</title>
        <authorList>
            <person name="Haridas S."/>
            <person name="Albert R."/>
            <person name="Binder M."/>
            <person name="Bloem J."/>
            <person name="Labutti K."/>
            <person name="Salamov A."/>
            <person name="Andreopoulos B."/>
            <person name="Baker S."/>
            <person name="Barry K."/>
            <person name="Bills G."/>
            <person name="Bluhm B."/>
            <person name="Cannon C."/>
            <person name="Castanera R."/>
            <person name="Culley D."/>
            <person name="Daum C."/>
            <person name="Ezra D."/>
            <person name="Gonzalez J."/>
            <person name="Henrissat B."/>
            <person name="Kuo A."/>
            <person name="Liang C."/>
            <person name="Lipzen A."/>
            <person name="Lutzoni F."/>
            <person name="Magnuson J."/>
            <person name="Mondo S."/>
            <person name="Nolan M."/>
            <person name="Ohm R."/>
            <person name="Pangilinan J."/>
            <person name="Park H.-J."/>
            <person name="Ramirez L."/>
            <person name="Alfaro M."/>
            <person name="Sun H."/>
            <person name="Tritt A."/>
            <person name="Yoshinaga Y."/>
            <person name="Zwiers L.-H."/>
            <person name="Turgeon B."/>
            <person name="Goodwin S."/>
            <person name="Spatafora J."/>
            <person name="Crous P."/>
            <person name="Grigoriev I."/>
        </authorList>
    </citation>
    <scope>NUCLEOTIDE SEQUENCE</scope>
    <source>
        <strain evidence="11">CBS 101060</strain>
    </source>
</reference>
<comment type="caution">
    <text evidence="11">The sequence shown here is derived from an EMBL/GenBank/DDBJ whole genome shotgun (WGS) entry which is preliminary data.</text>
</comment>
<protein>
    <submittedName>
        <fullName evidence="11">Ribokinase-like protein</fullName>
    </submittedName>
</protein>